<evidence type="ECO:0000313" key="4">
    <source>
        <dbReference type="WBParaSite" id="SSTP_0000166200.1"/>
    </source>
</evidence>
<evidence type="ECO:0000256" key="1">
    <source>
        <dbReference type="PROSITE-ProRule" id="PRU01005"/>
    </source>
</evidence>
<dbReference type="InterPro" id="IPR003582">
    <property type="entry name" value="ShKT_dom"/>
</dbReference>
<feature type="disulfide bond" evidence="1">
    <location>
        <begin position="67"/>
        <end position="101"/>
    </location>
</feature>
<proteinExistence type="predicted"/>
<dbReference type="WBParaSite" id="SSTP_0000166200.1">
    <property type="protein sequence ID" value="SSTP_0000166200.1"/>
    <property type="gene ID" value="SSTP_0000166200"/>
</dbReference>
<dbReference type="Gene3D" id="1.10.10.1940">
    <property type="match status" value="1"/>
</dbReference>
<protein>
    <submittedName>
        <fullName evidence="4">ShKT domain-containing protein</fullName>
    </submittedName>
</protein>
<dbReference type="AlphaFoldDB" id="A0A0K0DWP5"/>
<sequence length="139" mass="14518">MKFLIFLIVMFITLPLEVKSATCAQMAENGYCKNPLYRKIMCSNCAKECNPRGGADSCELPVKSSACSDVATNCESLKYLCTNPTYANVMAKNCMSTCNTCNGVPATTTTTVAGGAATTPSGANAVTTEATTAATTKNP</sequence>
<dbReference type="PROSITE" id="PS51670">
    <property type="entry name" value="SHKT"/>
    <property type="match status" value="1"/>
</dbReference>
<dbReference type="STRING" id="6248.A0A0K0DWP5"/>
<accession>A0A0K0DWP5</accession>
<dbReference type="Gene3D" id="1.10.10.1870">
    <property type="entry name" value="ShTK domain-like"/>
    <property type="match status" value="1"/>
</dbReference>
<reference evidence="4" key="1">
    <citation type="submission" date="2015-08" db="UniProtKB">
        <authorList>
            <consortium name="WormBaseParasite"/>
        </authorList>
    </citation>
    <scope>IDENTIFICATION</scope>
</reference>
<keyword evidence="1" id="KW-1015">Disulfide bond</keyword>
<comment type="caution">
    <text evidence="1">Lacks conserved residue(s) required for the propagation of feature annotation.</text>
</comment>
<keyword evidence="2" id="KW-0732">Signal</keyword>
<organism evidence="4">
    <name type="scientific">Strongyloides stercoralis</name>
    <name type="common">Threadworm</name>
    <dbReference type="NCBI Taxonomy" id="6248"/>
    <lineage>
        <taxon>Eukaryota</taxon>
        <taxon>Metazoa</taxon>
        <taxon>Ecdysozoa</taxon>
        <taxon>Nematoda</taxon>
        <taxon>Chromadorea</taxon>
        <taxon>Rhabditida</taxon>
        <taxon>Tylenchina</taxon>
        <taxon>Panagrolaimomorpha</taxon>
        <taxon>Strongyloidoidea</taxon>
        <taxon>Strongyloididae</taxon>
        <taxon>Strongyloides</taxon>
    </lineage>
</organism>
<feature type="chain" id="PRO_5005327086" evidence="2">
    <location>
        <begin position="21"/>
        <end position="139"/>
    </location>
</feature>
<name>A0A0K0DWP5_STRER</name>
<feature type="domain" description="ShKT" evidence="3">
    <location>
        <begin position="67"/>
        <end position="101"/>
    </location>
</feature>
<evidence type="ECO:0000256" key="2">
    <source>
        <dbReference type="SAM" id="SignalP"/>
    </source>
</evidence>
<feature type="signal peptide" evidence="2">
    <location>
        <begin position="1"/>
        <end position="20"/>
    </location>
</feature>
<evidence type="ECO:0000259" key="3">
    <source>
        <dbReference type="PROSITE" id="PS51670"/>
    </source>
</evidence>
<dbReference type="Pfam" id="PF01549">
    <property type="entry name" value="ShK"/>
    <property type="match status" value="2"/>
</dbReference>
<dbReference type="SMART" id="SM00254">
    <property type="entry name" value="ShKT"/>
    <property type="match status" value="1"/>
</dbReference>